<dbReference type="EMBL" id="LAVV01006787">
    <property type="protein sequence ID" value="KNZ58312.1"/>
    <property type="molecule type" value="Genomic_DNA"/>
</dbReference>
<protein>
    <submittedName>
        <fullName evidence="2">Uncharacterized protein</fullName>
    </submittedName>
</protein>
<dbReference type="Proteomes" id="UP000037035">
    <property type="component" value="Unassembled WGS sequence"/>
</dbReference>
<name>A0A0L6VCK4_9BASI</name>
<organism evidence="2 3">
    <name type="scientific">Puccinia sorghi</name>
    <dbReference type="NCBI Taxonomy" id="27349"/>
    <lineage>
        <taxon>Eukaryota</taxon>
        <taxon>Fungi</taxon>
        <taxon>Dikarya</taxon>
        <taxon>Basidiomycota</taxon>
        <taxon>Pucciniomycotina</taxon>
        <taxon>Pucciniomycetes</taxon>
        <taxon>Pucciniales</taxon>
        <taxon>Pucciniaceae</taxon>
        <taxon>Puccinia</taxon>
    </lineage>
</organism>
<keyword evidence="3" id="KW-1185">Reference proteome</keyword>
<proteinExistence type="predicted"/>
<dbReference type="VEuPathDB" id="FungiDB:VP01_1955g3"/>
<reference evidence="2 3" key="1">
    <citation type="submission" date="2015-08" db="EMBL/GenBank/DDBJ databases">
        <title>Next Generation Sequencing and Analysis of the Genome of Puccinia sorghi L Schw, the Causal Agent of Maize Common Rust.</title>
        <authorList>
            <person name="Rochi L."/>
            <person name="Burguener G."/>
            <person name="Darino M."/>
            <person name="Turjanski A."/>
            <person name="Kreff E."/>
            <person name="Dieguez M.J."/>
            <person name="Sacco F."/>
        </authorList>
    </citation>
    <scope>NUCLEOTIDE SEQUENCE [LARGE SCALE GENOMIC DNA]</scope>
    <source>
        <strain evidence="2 3">RO10H11247</strain>
    </source>
</reference>
<feature type="compositionally biased region" description="Polar residues" evidence="1">
    <location>
        <begin position="379"/>
        <end position="388"/>
    </location>
</feature>
<feature type="compositionally biased region" description="Basic residues" evidence="1">
    <location>
        <begin position="389"/>
        <end position="398"/>
    </location>
</feature>
<comment type="caution">
    <text evidence="2">The sequence shown here is derived from an EMBL/GenBank/DDBJ whole genome shotgun (WGS) entry which is preliminary data.</text>
</comment>
<sequence>MLEQRKKYLSVRLDATLTRVIWLNMKCIAVMGGVSVKCLLTRVEKKVKEQGAYLCAQKRDWVGKVKLEIQRKPALSRQSALSKLRQNARALAVAVLSTLWKLYCKEARQSSACHIQPKEVKYLMEDFSELQCQSHAAAAVMRIGYSCGRDPILSSRTNQPPPPSSSQVFQVLPWSRHSWRPDIATQPVVPLKRCESKQLHNHFSVPSKMEKMMLEFLKDEDDLITALQIDTYLNTLLQIHKKENLVQGDIQLCKNYFSESPIYPLFISCFCFCLKIFFLCFNQNLVYIMFLLESIYYCFSTESNPTLGGGIKCDQIHNYLINWFSKIHHFKNHGNECKEDQNPQKWNYHGISLTNSQAEMGHGHRSWWEISPQRASQELHSQSCLPNSQKKKKKKIATGRKSAVILGTGPAQWRKKKERTDEVNCLD</sequence>
<dbReference type="AlphaFoldDB" id="A0A0L6VCK4"/>
<evidence type="ECO:0000313" key="3">
    <source>
        <dbReference type="Proteomes" id="UP000037035"/>
    </source>
</evidence>
<evidence type="ECO:0000313" key="2">
    <source>
        <dbReference type="EMBL" id="KNZ58312.1"/>
    </source>
</evidence>
<evidence type="ECO:0000256" key="1">
    <source>
        <dbReference type="SAM" id="MobiDB-lite"/>
    </source>
</evidence>
<feature type="region of interest" description="Disordered" evidence="1">
    <location>
        <begin position="379"/>
        <end position="427"/>
    </location>
</feature>
<feature type="compositionally biased region" description="Basic and acidic residues" evidence="1">
    <location>
        <begin position="418"/>
        <end position="427"/>
    </location>
</feature>
<gene>
    <name evidence="2" type="ORF">VP01_1955g3</name>
</gene>
<accession>A0A0L6VCK4</accession>